<gene>
    <name evidence="1" type="ORF">DPN68_05895</name>
</gene>
<dbReference type="Proteomes" id="UP000253319">
    <property type="component" value="Unassembled WGS sequence"/>
</dbReference>
<sequence length="184" mass="21543">MSKVSILDKINDFTIKRKYCKISRIVNKEELSSKTGYIVDFSNDFVLFKEVDDFFIRGFLVFPIHQVSKIRRNKNDVFFDKICKLEGIKDSIKKPNIELNNWESIFNSIHKLGFNVIIINEISDKDTFDIGPILKVTSNKVVINYFDATGKFDEDLTEIQYSDITHIDFDDIYTNTISKYLKNK</sequence>
<reference evidence="1 2" key="1">
    <citation type="submission" date="2018-06" db="EMBL/GenBank/DDBJ databases">
        <title>Flavobacterium tibetense sp. nov., isolated from a wetland YonghuCo on Tibetan Plateau.</title>
        <authorList>
            <person name="Xing P."/>
            <person name="Phurbu D."/>
            <person name="Lu H."/>
        </authorList>
    </citation>
    <scope>NUCLEOTIDE SEQUENCE [LARGE SCALE GENOMIC DNA]</scope>
    <source>
        <strain evidence="1 2">YH5</strain>
    </source>
</reference>
<comment type="caution">
    <text evidence="1">The sequence shown here is derived from an EMBL/GenBank/DDBJ whole genome shotgun (WGS) entry which is preliminary data.</text>
</comment>
<evidence type="ECO:0000313" key="1">
    <source>
        <dbReference type="EMBL" id="RBA28546.1"/>
    </source>
</evidence>
<accession>A0A365P1Z0</accession>
<dbReference type="AlphaFoldDB" id="A0A365P1Z0"/>
<keyword evidence="2" id="KW-1185">Reference proteome</keyword>
<dbReference type="OrthoDB" id="7173027at2"/>
<name>A0A365P1Z0_9FLAO</name>
<proteinExistence type="predicted"/>
<protein>
    <submittedName>
        <fullName evidence="1">Uncharacterized protein</fullName>
    </submittedName>
</protein>
<evidence type="ECO:0000313" key="2">
    <source>
        <dbReference type="Proteomes" id="UP000253319"/>
    </source>
</evidence>
<dbReference type="RefSeq" id="WP_113988727.1">
    <property type="nucleotide sequence ID" value="NZ_QLST01000006.1"/>
</dbReference>
<organism evidence="1 2">
    <name type="scientific">Flavobacterium tibetense</name>
    <dbReference type="NCBI Taxonomy" id="2233533"/>
    <lineage>
        <taxon>Bacteria</taxon>
        <taxon>Pseudomonadati</taxon>
        <taxon>Bacteroidota</taxon>
        <taxon>Flavobacteriia</taxon>
        <taxon>Flavobacteriales</taxon>
        <taxon>Flavobacteriaceae</taxon>
        <taxon>Flavobacterium</taxon>
    </lineage>
</organism>
<dbReference type="EMBL" id="QLST01000006">
    <property type="protein sequence ID" value="RBA28546.1"/>
    <property type="molecule type" value="Genomic_DNA"/>
</dbReference>